<reference evidence="2" key="1">
    <citation type="journal article" date="2013" name="Science">
        <title>The Amborella genome and the evolution of flowering plants.</title>
        <authorList>
            <consortium name="Amborella Genome Project"/>
        </authorList>
    </citation>
    <scope>NUCLEOTIDE SEQUENCE [LARGE SCALE GENOMIC DNA]</scope>
</reference>
<dbReference type="Gramene" id="ERN03482">
    <property type="protein sequence ID" value="ERN03482"/>
    <property type="gene ID" value="AMTR_s00003p00269260"/>
</dbReference>
<dbReference type="EMBL" id="KI394358">
    <property type="protein sequence ID" value="ERN03482.1"/>
    <property type="molecule type" value="Genomic_DNA"/>
</dbReference>
<evidence type="ECO:0000313" key="1">
    <source>
        <dbReference type="EMBL" id="ERN03482.1"/>
    </source>
</evidence>
<dbReference type="HOGENOM" id="CLU_2429985_0_0_1"/>
<protein>
    <submittedName>
        <fullName evidence="1">Uncharacterized protein</fullName>
    </submittedName>
</protein>
<dbReference type="AlphaFoldDB" id="W1P0W4"/>
<organism evidence="1 2">
    <name type="scientific">Amborella trichopoda</name>
    <dbReference type="NCBI Taxonomy" id="13333"/>
    <lineage>
        <taxon>Eukaryota</taxon>
        <taxon>Viridiplantae</taxon>
        <taxon>Streptophyta</taxon>
        <taxon>Embryophyta</taxon>
        <taxon>Tracheophyta</taxon>
        <taxon>Spermatophyta</taxon>
        <taxon>Magnoliopsida</taxon>
        <taxon>Amborellales</taxon>
        <taxon>Amborellaceae</taxon>
        <taxon>Amborella</taxon>
    </lineage>
</organism>
<gene>
    <name evidence="1" type="ORF">AMTR_s00003p00269260</name>
</gene>
<name>W1P0W4_AMBTC</name>
<evidence type="ECO:0000313" key="2">
    <source>
        <dbReference type="Proteomes" id="UP000017836"/>
    </source>
</evidence>
<sequence>MGVECDVVAYTILSLTRMDEGSFLKASGYTGEGHGIGFYTAAMEDGGDDDSQNDTLIQDAGLPMVEVGASAPLNVIRNEERPLLLHMVAAN</sequence>
<dbReference type="Proteomes" id="UP000017836">
    <property type="component" value="Unassembled WGS sequence"/>
</dbReference>
<proteinExistence type="predicted"/>
<accession>W1P0W4</accession>
<keyword evidence="2" id="KW-1185">Reference proteome</keyword>